<keyword evidence="2" id="KW-1185">Reference proteome</keyword>
<dbReference type="EMBL" id="JACOQL010000004">
    <property type="protein sequence ID" value="MBC9247924.1"/>
    <property type="molecule type" value="Genomic_DNA"/>
</dbReference>
<comment type="caution">
    <text evidence="1">The sequence shown here is derived from an EMBL/GenBank/DDBJ whole genome shotgun (WGS) entry which is preliminary data.</text>
</comment>
<dbReference type="Proteomes" id="UP000608594">
    <property type="component" value="Unassembled WGS sequence"/>
</dbReference>
<evidence type="ECO:0000313" key="2">
    <source>
        <dbReference type="Proteomes" id="UP000608594"/>
    </source>
</evidence>
<sequence>MPKFLRLRKIAAIAATVSFIGLTQGVAQEMSLPGGFRPGSSLDEAKHHAASQGWKLVSLSAEQPSSWIVWDQKIGLHVCDNIVGGISQSIPGDVDQFARTVFEHQRERGQPSVQIVTFATGSIRISNIDARFPVKDGVGVVIQLGSTGGELAISSHYYAEGRCSAENQASVPNGG</sequence>
<protein>
    <submittedName>
        <fullName evidence="1">Uncharacterized protein</fullName>
    </submittedName>
</protein>
<reference evidence="1" key="1">
    <citation type="submission" date="2020-08" db="EMBL/GenBank/DDBJ databases">
        <title>Paracoccus amoyensis sp. nov., isolated from the surface seawater at coast of Xiamen, Fujian.</title>
        <authorList>
            <person name="Lyu L."/>
        </authorList>
    </citation>
    <scope>NUCLEOTIDE SEQUENCE</scope>
    <source>
        <strain evidence="1">11-3</strain>
    </source>
</reference>
<organism evidence="1 2">
    <name type="scientific">Paracoccus amoyensis</name>
    <dbReference type="NCBI Taxonomy" id="2760093"/>
    <lineage>
        <taxon>Bacteria</taxon>
        <taxon>Pseudomonadati</taxon>
        <taxon>Pseudomonadota</taxon>
        <taxon>Alphaproteobacteria</taxon>
        <taxon>Rhodobacterales</taxon>
        <taxon>Paracoccaceae</taxon>
        <taxon>Paracoccus</taxon>
    </lineage>
</organism>
<evidence type="ECO:0000313" key="1">
    <source>
        <dbReference type="EMBL" id="MBC9247924.1"/>
    </source>
</evidence>
<name>A0A926GIG5_9RHOB</name>
<accession>A0A926GIG5</accession>
<dbReference type="RefSeq" id="WP_187794406.1">
    <property type="nucleotide sequence ID" value="NZ_JACOQL010000004.1"/>
</dbReference>
<gene>
    <name evidence="1" type="ORF">H4P12_14680</name>
</gene>
<dbReference type="AlphaFoldDB" id="A0A926GIG5"/>
<proteinExistence type="predicted"/>